<feature type="domain" description="Leucine-binding protein" evidence="6">
    <location>
        <begin position="37"/>
        <end position="366"/>
    </location>
</feature>
<evidence type="ECO:0000259" key="6">
    <source>
        <dbReference type="Pfam" id="PF13458"/>
    </source>
</evidence>
<accession>B3ENC9</accession>
<reference evidence="7" key="1">
    <citation type="submission" date="2008-06" db="EMBL/GenBank/DDBJ databases">
        <title>Complete sequence of Chlorobium phaeobacteroides BS1.</title>
        <authorList>
            <consortium name="US DOE Joint Genome Institute"/>
            <person name="Lucas S."/>
            <person name="Copeland A."/>
            <person name="Lapidus A."/>
            <person name="Glavina del Rio T."/>
            <person name="Dalin E."/>
            <person name="Tice H."/>
            <person name="Bruce D."/>
            <person name="Goodwin L."/>
            <person name="Pitluck S."/>
            <person name="Schmutz J."/>
            <person name="Larimer F."/>
            <person name="Land M."/>
            <person name="Hauser L."/>
            <person name="Kyrpides N."/>
            <person name="Ovchinnikova G."/>
            <person name="Li T."/>
            <person name="Liu Z."/>
            <person name="Zhao F."/>
            <person name="Overmann J."/>
            <person name="Bryant D.A."/>
            <person name="Richardson P."/>
        </authorList>
    </citation>
    <scope>NUCLEOTIDE SEQUENCE [LARGE SCALE GENOMIC DNA]</scope>
    <source>
        <strain evidence="7">BS1</strain>
    </source>
</reference>
<comment type="similarity">
    <text evidence="1">Belongs to the leucine-binding protein family.</text>
</comment>
<proteinExistence type="inferred from homology"/>
<protein>
    <submittedName>
        <fullName evidence="7">Extracellular ligand-binding receptor</fullName>
    </submittedName>
</protein>
<dbReference type="HOGENOM" id="CLU_027128_6_1_10"/>
<sequence>MKNLKSIKASVVMLAMLITAGIFAAGCSPQQNKTEGITIGVLLPLTGELASYGEPMKKGAEIALEQISTENKGEEYKYNAVYIDSQADPKTAVSGMQKLVSLNGACYIIGDVSSSTTLAMVPIAEKNKVFLLSPGASSPKLRGISPFFARNYPSSVEESIDSAEFIKNVLKKDKVAVVYVTNEYGLGLVDMFQKKYTEIGGQVTMKEPYKFEESDFRTIIAKLRQEQPEVIYLAGNQKEMGKFMKQYAESEISATIVSNISFLEPDCINVAGKAADGVIVPVPYFNPEDPLMKGTHAFAESYKAKFGEYPSLAVAVGYDAMMLMNKAVTDGNNDPEKAAEVIRNLKKYDGAMGTLSFTDGDVSVPMVFKVVKPELID</sequence>
<keyword evidence="4" id="KW-0029">Amino-acid transport</keyword>
<evidence type="ECO:0000256" key="1">
    <source>
        <dbReference type="ARBA" id="ARBA00010062"/>
    </source>
</evidence>
<dbReference type="eggNOG" id="COG0683">
    <property type="taxonomic scope" value="Bacteria"/>
</dbReference>
<dbReference type="InterPro" id="IPR000709">
    <property type="entry name" value="Leu_Ile_Val-bd"/>
</dbReference>
<dbReference type="Pfam" id="PF13458">
    <property type="entry name" value="Peripla_BP_6"/>
    <property type="match status" value="1"/>
</dbReference>
<dbReference type="KEGG" id="cpb:Cphamn1_0701"/>
<keyword evidence="3 5" id="KW-0732">Signal</keyword>
<feature type="chain" id="PRO_5002787969" evidence="5">
    <location>
        <begin position="25"/>
        <end position="377"/>
    </location>
</feature>
<dbReference type="InterPro" id="IPR028081">
    <property type="entry name" value="Leu-bd"/>
</dbReference>
<evidence type="ECO:0000313" key="7">
    <source>
        <dbReference type="EMBL" id="ACE03659.1"/>
    </source>
</evidence>
<dbReference type="EMBL" id="CP001101">
    <property type="protein sequence ID" value="ACE03659.1"/>
    <property type="molecule type" value="Genomic_DNA"/>
</dbReference>
<name>B3ENC9_CHLPB</name>
<evidence type="ECO:0000256" key="2">
    <source>
        <dbReference type="ARBA" id="ARBA00022448"/>
    </source>
</evidence>
<dbReference type="OrthoDB" id="9791590at2"/>
<dbReference type="Gene3D" id="3.40.50.2300">
    <property type="match status" value="2"/>
</dbReference>
<dbReference type="CDD" id="cd19984">
    <property type="entry name" value="PBP1_ABC_ligand_binding-like"/>
    <property type="match status" value="1"/>
</dbReference>
<dbReference type="AlphaFoldDB" id="B3ENC9"/>
<dbReference type="PANTHER" id="PTHR30483:SF6">
    <property type="entry name" value="PERIPLASMIC BINDING PROTEIN OF ABC TRANSPORTER FOR NATURAL AMINO ACIDS"/>
    <property type="match status" value="1"/>
</dbReference>
<organism evidence="7">
    <name type="scientific">Chlorobium phaeobacteroides (strain BS1)</name>
    <dbReference type="NCBI Taxonomy" id="331678"/>
    <lineage>
        <taxon>Bacteria</taxon>
        <taxon>Pseudomonadati</taxon>
        <taxon>Chlorobiota</taxon>
        <taxon>Chlorobiia</taxon>
        <taxon>Chlorobiales</taxon>
        <taxon>Chlorobiaceae</taxon>
        <taxon>Chlorobium/Pelodictyon group</taxon>
        <taxon>Chlorobium</taxon>
    </lineage>
</organism>
<dbReference type="PROSITE" id="PS51257">
    <property type="entry name" value="PROKAR_LIPOPROTEIN"/>
    <property type="match status" value="1"/>
</dbReference>
<keyword evidence="2" id="KW-0813">Transport</keyword>
<dbReference type="InterPro" id="IPR051010">
    <property type="entry name" value="BCAA_transport"/>
</dbReference>
<evidence type="ECO:0000256" key="4">
    <source>
        <dbReference type="ARBA" id="ARBA00022970"/>
    </source>
</evidence>
<gene>
    <name evidence="7" type="ordered locus">Cphamn1_0701</name>
</gene>
<keyword evidence="7" id="KW-0675">Receptor</keyword>
<dbReference type="STRING" id="331678.Cphamn1_0701"/>
<dbReference type="InterPro" id="IPR028082">
    <property type="entry name" value="Peripla_BP_I"/>
</dbReference>
<dbReference type="PRINTS" id="PR00337">
    <property type="entry name" value="LEUILEVALBP"/>
</dbReference>
<evidence type="ECO:0000256" key="3">
    <source>
        <dbReference type="ARBA" id="ARBA00022729"/>
    </source>
</evidence>
<dbReference type="GO" id="GO:0006865">
    <property type="term" value="P:amino acid transport"/>
    <property type="evidence" value="ECO:0007669"/>
    <property type="project" value="UniProtKB-KW"/>
</dbReference>
<feature type="signal peptide" evidence="5">
    <location>
        <begin position="1"/>
        <end position="24"/>
    </location>
</feature>
<dbReference type="SUPFAM" id="SSF53822">
    <property type="entry name" value="Periplasmic binding protein-like I"/>
    <property type="match status" value="1"/>
</dbReference>
<dbReference type="PANTHER" id="PTHR30483">
    <property type="entry name" value="LEUCINE-SPECIFIC-BINDING PROTEIN"/>
    <property type="match status" value="1"/>
</dbReference>
<evidence type="ECO:0000256" key="5">
    <source>
        <dbReference type="SAM" id="SignalP"/>
    </source>
</evidence>